<proteinExistence type="predicted"/>
<feature type="compositionally biased region" description="Low complexity" evidence="1">
    <location>
        <begin position="269"/>
        <end position="294"/>
    </location>
</feature>
<accession>A0A4Z0Y8B5</accession>
<reference evidence="2 3" key="1">
    <citation type="submission" date="2019-03" db="EMBL/GenBank/DDBJ databases">
        <title>Draft genome sequence of Xylaria hypoxylon DSM 108379, a ubiquitous saprotrophic-parasitic fungi on hardwood.</title>
        <authorList>
            <person name="Buettner E."/>
            <person name="Leonhardt S."/>
            <person name="Gebauer A.M."/>
            <person name="Liers C."/>
            <person name="Hofrichter M."/>
            <person name="Kellner H."/>
        </authorList>
    </citation>
    <scope>NUCLEOTIDE SEQUENCE [LARGE SCALE GENOMIC DNA]</scope>
    <source>
        <strain evidence="2 3">DSM 108379</strain>
    </source>
</reference>
<gene>
    <name evidence="2" type="ORF">E0Z10_g10955</name>
</gene>
<dbReference type="Proteomes" id="UP000297716">
    <property type="component" value="Unassembled WGS sequence"/>
</dbReference>
<evidence type="ECO:0000313" key="2">
    <source>
        <dbReference type="EMBL" id="TGJ75785.1"/>
    </source>
</evidence>
<comment type="caution">
    <text evidence="2">The sequence shown here is derived from an EMBL/GenBank/DDBJ whole genome shotgun (WGS) entry which is preliminary data.</text>
</comment>
<name>A0A4Z0Y8B5_9PEZI</name>
<feature type="region of interest" description="Disordered" evidence="1">
    <location>
        <begin position="178"/>
        <end position="294"/>
    </location>
</feature>
<dbReference type="EMBL" id="SKBN01000539">
    <property type="protein sequence ID" value="TGJ75785.1"/>
    <property type="molecule type" value="Genomic_DNA"/>
</dbReference>
<protein>
    <submittedName>
        <fullName evidence="2">Uncharacterized protein</fullName>
    </submittedName>
</protein>
<feature type="compositionally biased region" description="Acidic residues" evidence="1">
    <location>
        <begin position="91"/>
        <end position="103"/>
    </location>
</feature>
<keyword evidence="3" id="KW-1185">Reference proteome</keyword>
<dbReference type="OrthoDB" id="4775737at2759"/>
<organism evidence="2 3">
    <name type="scientific">Xylaria hypoxylon</name>
    <dbReference type="NCBI Taxonomy" id="37992"/>
    <lineage>
        <taxon>Eukaryota</taxon>
        <taxon>Fungi</taxon>
        <taxon>Dikarya</taxon>
        <taxon>Ascomycota</taxon>
        <taxon>Pezizomycotina</taxon>
        <taxon>Sordariomycetes</taxon>
        <taxon>Xylariomycetidae</taxon>
        <taxon>Xylariales</taxon>
        <taxon>Xylariaceae</taxon>
        <taxon>Xylaria</taxon>
    </lineage>
</organism>
<evidence type="ECO:0000256" key="1">
    <source>
        <dbReference type="SAM" id="MobiDB-lite"/>
    </source>
</evidence>
<dbReference type="AlphaFoldDB" id="A0A4Z0Y8B5"/>
<feature type="compositionally biased region" description="Acidic residues" evidence="1">
    <location>
        <begin position="199"/>
        <end position="226"/>
    </location>
</feature>
<feature type="region of interest" description="Disordered" evidence="1">
    <location>
        <begin position="83"/>
        <end position="119"/>
    </location>
</feature>
<sequence>MSEENLRRNLLLRRFRTRVLEIIQRQKFISFHINRLECGDPQAREDFRFIQKSYRRALNLSTEQVRAYMKLVDMDELQGFSTGLLTRPVDSEDDEESTDDDADNNIGSQHLGGAEPLPEEGSIAREDFIDLCQADQEIMQRFGFKSRDELESYLYKNVPTYSPPSLAIPIEAPRIQGAQQDEAEAKEYDENGFYLGGYNDDEEMIDRDDYYDGDTDMGDDDDDNDKDEEKREETEEGDKIMEEFDAAVPTRSHPVSWADEVAEAKESEFTSSTNSTSASSSSTDPSSSEEPTVSSIELLNLDPFLRLSYLPSSEGSGRQNRPLSEGLRRVLLEIGGNPKTARSKKVTSLTQYEFDVTRGDWERVVADSKRQEDGKTLRRHSESWEETDLLDSWDENHCQFYWQTEGLFLCRLTELVYKDTFELARKALLASRNAVKVYYQTGGKREKPRRSSLRNQFPM</sequence>
<feature type="compositionally biased region" description="Basic and acidic residues" evidence="1">
    <location>
        <begin position="227"/>
        <end position="242"/>
    </location>
</feature>
<evidence type="ECO:0000313" key="3">
    <source>
        <dbReference type="Proteomes" id="UP000297716"/>
    </source>
</evidence>